<dbReference type="EMBL" id="BOMN01000001">
    <property type="protein sequence ID" value="GIE16992.1"/>
    <property type="molecule type" value="Genomic_DNA"/>
</dbReference>
<dbReference type="Proteomes" id="UP000603200">
    <property type="component" value="Unassembled WGS sequence"/>
</dbReference>
<protein>
    <submittedName>
        <fullName evidence="1">Uncharacterized protein</fullName>
    </submittedName>
</protein>
<name>A0ABQ3ZEL7_9ACTN</name>
<reference evidence="1 2" key="1">
    <citation type="submission" date="2021-01" db="EMBL/GenBank/DDBJ databases">
        <title>Whole genome shotgun sequence of Actinoplanes humidus NBRC 14915.</title>
        <authorList>
            <person name="Komaki H."/>
            <person name="Tamura T."/>
        </authorList>
    </citation>
    <scope>NUCLEOTIDE SEQUENCE [LARGE SCALE GENOMIC DNA]</scope>
    <source>
        <strain evidence="1 2">NBRC 14915</strain>
    </source>
</reference>
<evidence type="ECO:0000313" key="2">
    <source>
        <dbReference type="Proteomes" id="UP000603200"/>
    </source>
</evidence>
<evidence type="ECO:0000313" key="1">
    <source>
        <dbReference type="EMBL" id="GIE16992.1"/>
    </source>
</evidence>
<organism evidence="1 2">
    <name type="scientific">Winogradskya humida</name>
    <dbReference type="NCBI Taxonomy" id="113566"/>
    <lineage>
        <taxon>Bacteria</taxon>
        <taxon>Bacillati</taxon>
        <taxon>Actinomycetota</taxon>
        <taxon>Actinomycetes</taxon>
        <taxon>Micromonosporales</taxon>
        <taxon>Micromonosporaceae</taxon>
        <taxon>Winogradskya</taxon>
    </lineage>
</organism>
<accession>A0ABQ3ZEL7</accession>
<sequence length="68" mass="6899">MGEDAAGLGEEGFTRGGEAGAAGVAIQQAYAQMAFHDADLLRQGLLADVQLHRGAGETQLLGDGDEIG</sequence>
<gene>
    <name evidence="1" type="ORF">Ahu01nite_000940</name>
</gene>
<comment type="caution">
    <text evidence="1">The sequence shown here is derived from an EMBL/GenBank/DDBJ whole genome shotgun (WGS) entry which is preliminary data.</text>
</comment>
<keyword evidence="2" id="KW-1185">Reference proteome</keyword>
<proteinExistence type="predicted"/>